<feature type="compositionally biased region" description="Low complexity" evidence="2">
    <location>
        <begin position="250"/>
        <end position="272"/>
    </location>
</feature>
<protein>
    <recommendedName>
        <fullName evidence="3">C3H1-type domain-containing protein</fullName>
    </recommendedName>
</protein>
<keyword evidence="1" id="KW-0479">Metal-binding</keyword>
<feature type="compositionally biased region" description="Acidic residues" evidence="2">
    <location>
        <begin position="374"/>
        <end position="390"/>
    </location>
</feature>
<feature type="region of interest" description="Disordered" evidence="2">
    <location>
        <begin position="246"/>
        <end position="390"/>
    </location>
</feature>
<dbReference type="RefSeq" id="XP_040772107.1">
    <property type="nucleotide sequence ID" value="XM_040920969.1"/>
</dbReference>
<evidence type="ECO:0000313" key="4">
    <source>
        <dbReference type="EMBL" id="KAF3761128.1"/>
    </source>
</evidence>
<gene>
    <name evidence="4" type="ORF">M406DRAFT_334735</name>
</gene>
<feature type="compositionally biased region" description="Basic and acidic residues" evidence="2">
    <location>
        <begin position="359"/>
        <end position="370"/>
    </location>
</feature>
<accession>A0A9P4XUB6</accession>
<dbReference type="PROSITE" id="PS50103">
    <property type="entry name" value="ZF_C3H1"/>
    <property type="match status" value="1"/>
</dbReference>
<keyword evidence="5" id="KW-1185">Reference proteome</keyword>
<dbReference type="Proteomes" id="UP000803844">
    <property type="component" value="Unassembled WGS sequence"/>
</dbReference>
<feature type="zinc finger region" description="C3H1-type" evidence="1">
    <location>
        <begin position="138"/>
        <end position="167"/>
    </location>
</feature>
<proteinExistence type="predicted"/>
<evidence type="ECO:0000256" key="1">
    <source>
        <dbReference type="PROSITE-ProRule" id="PRU00723"/>
    </source>
</evidence>
<feature type="domain" description="C3H1-type" evidence="3">
    <location>
        <begin position="138"/>
        <end position="167"/>
    </location>
</feature>
<sequence length="390" mass="41277">MFPPRGIIVSDGDMDQAMSYCYDRGDGQFTRLVPVDSLPFSLRNMPARVTTDEGMIVLPVPRMRGPDGQPADSQLVPVSVVTPPASPMDNASNDIIQSRIDSIVASTPPTVAVAPVSSSAVVLARPNGPGNRGPNGPRREKIYCDKWIHDGTCAFTQQGCKFKHEMPQDKETQQSLGLFHGYPAWWKKHCADQQQIQQGEERPINVGGGYGGAVGSRFNDGAQGSSRYGGGGISAPSWRRIEAAPTTELSTATATSGPVSGSGSGSSIASSGGPVGGSHSRGRGTHSDQSDQPGRPVARFSQPTFGPIAPPAKRRQNKGGEVSKNTTPSEESDSRDCSKGGVPLNPYEALEDYGAMFNKHPDAKPNKSKSEYTTTDEDNDNDGDDASSAE</sequence>
<evidence type="ECO:0000313" key="5">
    <source>
        <dbReference type="Proteomes" id="UP000803844"/>
    </source>
</evidence>
<keyword evidence="1" id="KW-0862">Zinc</keyword>
<comment type="caution">
    <text evidence="4">The sequence shown here is derived from an EMBL/GenBank/DDBJ whole genome shotgun (WGS) entry which is preliminary data.</text>
</comment>
<dbReference type="EMBL" id="MU032352">
    <property type="protein sequence ID" value="KAF3761128.1"/>
    <property type="molecule type" value="Genomic_DNA"/>
</dbReference>
<dbReference type="OrthoDB" id="5355510at2759"/>
<dbReference type="GO" id="GO:0008270">
    <property type="term" value="F:zinc ion binding"/>
    <property type="evidence" value="ECO:0007669"/>
    <property type="project" value="UniProtKB-KW"/>
</dbReference>
<dbReference type="InterPro" id="IPR000571">
    <property type="entry name" value="Znf_CCCH"/>
</dbReference>
<keyword evidence="1" id="KW-0863">Zinc-finger</keyword>
<organism evidence="4 5">
    <name type="scientific">Cryphonectria parasitica (strain ATCC 38755 / EP155)</name>
    <dbReference type="NCBI Taxonomy" id="660469"/>
    <lineage>
        <taxon>Eukaryota</taxon>
        <taxon>Fungi</taxon>
        <taxon>Dikarya</taxon>
        <taxon>Ascomycota</taxon>
        <taxon>Pezizomycotina</taxon>
        <taxon>Sordariomycetes</taxon>
        <taxon>Sordariomycetidae</taxon>
        <taxon>Diaporthales</taxon>
        <taxon>Cryphonectriaceae</taxon>
        <taxon>Cryphonectria-Endothia species complex</taxon>
        <taxon>Cryphonectria</taxon>
    </lineage>
</organism>
<reference evidence="4" key="1">
    <citation type="journal article" date="2020" name="Phytopathology">
        <title>Genome sequence of the chestnut blight fungus Cryphonectria parasitica EP155: A fundamental resource for an archetypical invasive plant pathogen.</title>
        <authorList>
            <person name="Crouch J.A."/>
            <person name="Dawe A."/>
            <person name="Aerts A."/>
            <person name="Barry K."/>
            <person name="Churchill A.C.L."/>
            <person name="Grimwood J."/>
            <person name="Hillman B."/>
            <person name="Milgroom M.G."/>
            <person name="Pangilinan J."/>
            <person name="Smith M."/>
            <person name="Salamov A."/>
            <person name="Schmutz J."/>
            <person name="Yadav J."/>
            <person name="Grigoriev I.V."/>
            <person name="Nuss D."/>
        </authorList>
    </citation>
    <scope>NUCLEOTIDE SEQUENCE</scope>
    <source>
        <strain evidence="4">EP155</strain>
    </source>
</reference>
<dbReference type="AlphaFoldDB" id="A0A9P4XUB6"/>
<evidence type="ECO:0000259" key="3">
    <source>
        <dbReference type="PROSITE" id="PS50103"/>
    </source>
</evidence>
<name>A0A9P4XUB6_CRYP1</name>
<feature type="region of interest" description="Disordered" evidence="2">
    <location>
        <begin position="217"/>
        <end position="236"/>
    </location>
</feature>
<dbReference type="GeneID" id="63838098"/>
<evidence type="ECO:0000256" key="2">
    <source>
        <dbReference type="SAM" id="MobiDB-lite"/>
    </source>
</evidence>